<protein>
    <submittedName>
        <fullName evidence="1">Uncharacterized protein</fullName>
    </submittedName>
</protein>
<keyword evidence="2" id="KW-1185">Reference proteome</keyword>
<name>A0A085LTZ9_9BILA</name>
<evidence type="ECO:0000313" key="2">
    <source>
        <dbReference type="Proteomes" id="UP000030764"/>
    </source>
</evidence>
<reference evidence="1 2" key="1">
    <citation type="journal article" date="2014" name="Nat. Genet.">
        <title>Genome and transcriptome of the porcine whipworm Trichuris suis.</title>
        <authorList>
            <person name="Jex A.R."/>
            <person name="Nejsum P."/>
            <person name="Schwarz E.M."/>
            <person name="Hu L."/>
            <person name="Young N.D."/>
            <person name="Hall R.S."/>
            <person name="Korhonen P.K."/>
            <person name="Liao S."/>
            <person name="Thamsborg S."/>
            <person name="Xia J."/>
            <person name="Xu P."/>
            <person name="Wang S."/>
            <person name="Scheerlinck J.P."/>
            <person name="Hofmann A."/>
            <person name="Sternberg P.W."/>
            <person name="Wang J."/>
            <person name="Gasser R.B."/>
        </authorList>
    </citation>
    <scope>NUCLEOTIDE SEQUENCE [LARGE SCALE GENOMIC DNA]</scope>
    <source>
        <strain evidence="1">DCEP-RM93M</strain>
    </source>
</reference>
<proteinExistence type="predicted"/>
<dbReference type="Proteomes" id="UP000030764">
    <property type="component" value="Unassembled WGS sequence"/>
</dbReference>
<accession>A0A085LTZ9</accession>
<organism evidence="1 2">
    <name type="scientific">Trichuris suis</name>
    <name type="common">pig whipworm</name>
    <dbReference type="NCBI Taxonomy" id="68888"/>
    <lineage>
        <taxon>Eukaryota</taxon>
        <taxon>Metazoa</taxon>
        <taxon>Ecdysozoa</taxon>
        <taxon>Nematoda</taxon>
        <taxon>Enoplea</taxon>
        <taxon>Dorylaimia</taxon>
        <taxon>Trichinellida</taxon>
        <taxon>Trichuridae</taxon>
        <taxon>Trichuris</taxon>
    </lineage>
</organism>
<gene>
    <name evidence="1" type="ORF">M513_10663</name>
</gene>
<sequence length="122" mass="13910">MLVTREVIRTRCSLARMSKLYLPREGAYDFNEAISGGKPLKKYRREQPSNIHSYRNGLHDHNYVHTDLGKFTLTDFPCRSTPLNNTCEKALIYQLSYSCPLISGEGTNSACTGAWVSMFEIR</sequence>
<dbReference type="AlphaFoldDB" id="A0A085LTZ9"/>
<evidence type="ECO:0000313" key="1">
    <source>
        <dbReference type="EMBL" id="KFD48445.1"/>
    </source>
</evidence>
<dbReference type="EMBL" id="KL363293">
    <property type="protein sequence ID" value="KFD48445.1"/>
    <property type="molecule type" value="Genomic_DNA"/>
</dbReference>